<reference evidence="4 5" key="1">
    <citation type="submission" date="2017-06" db="EMBL/GenBank/DDBJ databases">
        <authorList>
            <person name="Kim H.J."/>
            <person name="Triplett B.A."/>
        </authorList>
    </citation>
    <scope>NUCLEOTIDE SEQUENCE [LARGE SCALE GENOMIC DNA]</scope>
    <source>
        <strain evidence="4 5">CGMCC 4.1858</strain>
    </source>
</reference>
<dbReference type="InterPro" id="IPR009081">
    <property type="entry name" value="PP-bd_ACP"/>
</dbReference>
<dbReference type="InterPro" id="IPR050179">
    <property type="entry name" value="Trans_hexapeptide_repeat"/>
</dbReference>
<dbReference type="SUPFAM" id="SSF47336">
    <property type="entry name" value="ACP-like"/>
    <property type="match status" value="1"/>
</dbReference>
<dbReference type="InterPro" id="IPR012728">
    <property type="entry name" value="Pls/PosA_C"/>
</dbReference>
<evidence type="ECO:0000259" key="3">
    <source>
        <dbReference type="PROSITE" id="PS50075"/>
    </source>
</evidence>
<dbReference type="EMBL" id="FZOF01000022">
    <property type="protein sequence ID" value="SNT36304.1"/>
    <property type="molecule type" value="Genomic_DNA"/>
</dbReference>
<keyword evidence="5" id="KW-1185">Reference proteome</keyword>
<dbReference type="InterPro" id="IPR011004">
    <property type="entry name" value="Trimer_LpxA-like_sf"/>
</dbReference>
<dbReference type="PANTHER" id="PTHR43300">
    <property type="entry name" value="ACETYLTRANSFERASE"/>
    <property type="match status" value="1"/>
</dbReference>
<feature type="transmembrane region" description="Helical" evidence="2">
    <location>
        <begin position="377"/>
        <end position="398"/>
    </location>
</feature>
<evidence type="ECO:0000313" key="4">
    <source>
        <dbReference type="EMBL" id="SNT36304.1"/>
    </source>
</evidence>
<gene>
    <name evidence="4" type="ORF">SAMN05216252_12269</name>
</gene>
<feature type="transmembrane region" description="Helical" evidence="2">
    <location>
        <begin position="666"/>
        <end position="688"/>
    </location>
</feature>
<keyword evidence="2" id="KW-0472">Membrane</keyword>
<dbReference type="Gene3D" id="1.10.1200.10">
    <property type="entry name" value="ACP-like"/>
    <property type="match status" value="1"/>
</dbReference>
<dbReference type="InterPro" id="IPR036736">
    <property type="entry name" value="ACP-like_sf"/>
</dbReference>
<dbReference type="AlphaFoldDB" id="A0A239M2X5"/>
<evidence type="ECO:0000256" key="1">
    <source>
        <dbReference type="SAM" id="MobiDB-lite"/>
    </source>
</evidence>
<dbReference type="NCBIfam" id="TIGR02353">
    <property type="entry name" value="NRPS_term_dom"/>
    <property type="match status" value="1"/>
</dbReference>
<dbReference type="PROSITE" id="PS50075">
    <property type="entry name" value="CARRIER"/>
    <property type="match status" value="1"/>
</dbReference>
<dbReference type="SUPFAM" id="SSF51161">
    <property type="entry name" value="Trimeric LpxA-like enzymes"/>
    <property type="match status" value="2"/>
</dbReference>
<organism evidence="4 5">
    <name type="scientific">Actinacidiphila glaucinigra</name>
    <dbReference type="NCBI Taxonomy" id="235986"/>
    <lineage>
        <taxon>Bacteria</taxon>
        <taxon>Bacillati</taxon>
        <taxon>Actinomycetota</taxon>
        <taxon>Actinomycetes</taxon>
        <taxon>Kitasatosporales</taxon>
        <taxon>Streptomycetaceae</taxon>
        <taxon>Actinacidiphila</taxon>
    </lineage>
</organism>
<dbReference type="PANTHER" id="PTHR43300:SF11">
    <property type="entry name" value="ACETYLTRANSFERASE RV3034C-RELATED"/>
    <property type="match status" value="1"/>
</dbReference>
<evidence type="ECO:0000256" key="2">
    <source>
        <dbReference type="SAM" id="Phobius"/>
    </source>
</evidence>
<accession>A0A239M2X5</accession>
<feature type="domain" description="Carrier" evidence="3">
    <location>
        <begin position="28"/>
        <end position="105"/>
    </location>
</feature>
<keyword evidence="2" id="KW-0812">Transmembrane</keyword>
<proteinExistence type="predicted"/>
<feature type="transmembrane region" description="Helical" evidence="2">
    <location>
        <begin position="181"/>
        <end position="202"/>
    </location>
</feature>
<dbReference type="Proteomes" id="UP000198280">
    <property type="component" value="Unassembled WGS sequence"/>
</dbReference>
<dbReference type="Pfam" id="PF00550">
    <property type="entry name" value="PP-binding"/>
    <property type="match status" value="1"/>
</dbReference>
<keyword evidence="2" id="KW-1133">Transmembrane helix</keyword>
<feature type="region of interest" description="Disordered" evidence="1">
    <location>
        <begin position="837"/>
        <end position="866"/>
    </location>
</feature>
<feature type="transmembrane region" description="Helical" evidence="2">
    <location>
        <begin position="634"/>
        <end position="654"/>
    </location>
</feature>
<name>A0A239M2X5_9ACTN</name>
<dbReference type="Gene3D" id="2.160.10.10">
    <property type="entry name" value="Hexapeptide repeat proteins"/>
    <property type="match status" value="2"/>
</dbReference>
<evidence type="ECO:0000313" key="5">
    <source>
        <dbReference type="Proteomes" id="UP000198280"/>
    </source>
</evidence>
<sequence>MEKSAEVLASDPASDPDESSTTGRPHAAPADGTERILADILAGVVHTDRVSVDSHFFTEMGADSLVMAHFCARVRKHQDLPSVSMKDIYRYPTIRSLAASMADAVPAAAQAPAPASALADVPVPEAIEAAAARGTPRYVLCGVLQALFFLGYSYLAALVVMSGAEWISAGTSPFDMYLRSVAFGAAALAGLCVLPIAGKWLLVGRWKPQEIRIWSLAYFRFWCVRTLIRANPMVLFVGSPLYVLYLRALGARIGRGVAVFSKHVPVCTDLLTIGDGTVIRKDSYFSCYRGHSGAIQTGPVTLGKEVLIGEVTVLDIGTAMGDGAQLGHASSLHTGQSVPAGERWHGSPAQPGAADYRVVAPVESGRSRRVTYCLTQLLILVGVSVPLAVGGVAILLAAVPRLAPLLEPGPVALTTWAFYADALAVSFVLFCGTVLIGLLLVVTVPRLLHPLVKPDTVHPLYGFRYGVHRSIGFLTNRKFFRVLFGDSSAVVHYLRAIGYDLSPVEQTGSNFGTEVKHENPFLSKVGSGTMVADGLSIMNADYSSTSFRVTRTAIGPHNFLGNHIAYPPQGRTGENCLLATKVMVPIEGPVRENVGLLGSPSFEIPRTVDRDSKFDHLKDGDAFRRLLSDKNKHNTGTAVLHLMLQWLLLFLVALTASCAADFYPTYGVAALALANVVVMVVTVTYIVLGERIVTRFRGLRPLYCSIYDLDFWRHERYWKVTAATEYLNVLNGTPYKNVVWRLLGVRIGRRVFDDGLFLPERSLAAIGDDCTLNAGTVIQSHSQEDGAFKSDHSALGAGCTLGVGALVHYGVTVGDGAVIAPDSFVMKGEELPAHARWGGNPAREMPENPKTPDSGGARATALISGV</sequence>
<feature type="transmembrane region" description="Helical" evidence="2">
    <location>
        <begin position="138"/>
        <end position="161"/>
    </location>
</feature>
<feature type="region of interest" description="Disordered" evidence="1">
    <location>
        <begin position="1"/>
        <end position="31"/>
    </location>
</feature>
<feature type="transmembrane region" description="Helical" evidence="2">
    <location>
        <begin position="418"/>
        <end position="444"/>
    </location>
</feature>
<protein>
    <recommendedName>
        <fullName evidence="3">Carrier domain-containing protein</fullName>
    </recommendedName>
</protein>